<comment type="caution">
    <text evidence="1">The sequence shown here is derived from an EMBL/GenBank/DDBJ whole genome shotgun (WGS) entry which is preliminary data.</text>
</comment>
<gene>
    <name evidence="1" type="ORF">Bca52824_017581</name>
</gene>
<accession>A0A8X7VMV4</accession>
<dbReference type="AlphaFoldDB" id="A0A8X7VMV4"/>
<proteinExistence type="predicted"/>
<keyword evidence="2" id="KW-1185">Reference proteome</keyword>
<protein>
    <submittedName>
        <fullName evidence="1">Uncharacterized protein</fullName>
    </submittedName>
</protein>
<dbReference type="EMBL" id="JAAMPC010000004">
    <property type="protein sequence ID" value="KAG2314459.1"/>
    <property type="molecule type" value="Genomic_DNA"/>
</dbReference>
<organism evidence="1 2">
    <name type="scientific">Brassica carinata</name>
    <name type="common">Ethiopian mustard</name>
    <name type="synonym">Abyssinian cabbage</name>
    <dbReference type="NCBI Taxonomy" id="52824"/>
    <lineage>
        <taxon>Eukaryota</taxon>
        <taxon>Viridiplantae</taxon>
        <taxon>Streptophyta</taxon>
        <taxon>Embryophyta</taxon>
        <taxon>Tracheophyta</taxon>
        <taxon>Spermatophyta</taxon>
        <taxon>Magnoliopsida</taxon>
        <taxon>eudicotyledons</taxon>
        <taxon>Gunneridae</taxon>
        <taxon>Pentapetalae</taxon>
        <taxon>rosids</taxon>
        <taxon>malvids</taxon>
        <taxon>Brassicales</taxon>
        <taxon>Brassicaceae</taxon>
        <taxon>Brassiceae</taxon>
        <taxon>Brassica</taxon>
    </lineage>
</organism>
<evidence type="ECO:0000313" key="1">
    <source>
        <dbReference type="EMBL" id="KAG2314459.1"/>
    </source>
</evidence>
<sequence>MGQPGIVNPIFAQNSTKDEKVDIPDPMVSMEVHVVSKEKPKDFEDGGLVMEFGIALPTMPLLPFHVLWGLLHIPSCQKGLCDGM</sequence>
<evidence type="ECO:0000313" key="2">
    <source>
        <dbReference type="Proteomes" id="UP000886595"/>
    </source>
</evidence>
<dbReference type="Proteomes" id="UP000886595">
    <property type="component" value="Unassembled WGS sequence"/>
</dbReference>
<name>A0A8X7VMV4_BRACI</name>
<reference evidence="1 2" key="1">
    <citation type="submission" date="2020-02" db="EMBL/GenBank/DDBJ databases">
        <authorList>
            <person name="Ma Q."/>
            <person name="Huang Y."/>
            <person name="Song X."/>
            <person name="Pei D."/>
        </authorList>
    </citation>
    <scope>NUCLEOTIDE SEQUENCE [LARGE SCALE GENOMIC DNA]</scope>
    <source>
        <strain evidence="1">Sxm20200214</strain>
        <tissue evidence="1">Leaf</tissue>
    </source>
</reference>